<accession>A0ABW3H5F0</accession>
<comment type="caution">
    <text evidence="3">The sequence shown here is derived from an EMBL/GenBank/DDBJ whole genome shotgun (WGS) entry which is preliminary data.</text>
</comment>
<proteinExistence type="predicted"/>
<keyword evidence="4" id="KW-1185">Reference proteome</keyword>
<organism evidence="3 4">
    <name type="scientific">Sphingomonas canadensis</name>
    <dbReference type="NCBI Taxonomy" id="1219257"/>
    <lineage>
        <taxon>Bacteria</taxon>
        <taxon>Pseudomonadati</taxon>
        <taxon>Pseudomonadota</taxon>
        <taxon>Alphaproteobacteria</taxon>
        <taxon>Sphingomonadales</taxon>
        <taxon>Sphingomonadaceae</taxon>
        <taxon>Sphingomonas</taxon>
    </lineage>
</organism>
<dbReference type="Proteomes" id="UP001596977">
    <property type="component" value="Unassembled WGS sequence"/>
</dbReference>
<name>A0ABW3H5F0_9SPHN</name>
<reference evidence="4" key="1">
    <citation type="journal article" date="2019" name="Int. J. Syst. Evol. Microbiol.">
        <title>The Global Catalogue of Microorganisms (GCM) 10K type strain sequencing project: providing services to taxonomists for standard genome sequencing and annotation.</title>
        <authorList>
            <consortium name="The Broad Institute Genomics Platform"/>
            <consortium name="The Broad Institute Genome Sequencing Center for Infectious Disease"/>
            <person name="Wu L."/>
            <person name="Ma J."/>
        </authorList>
    </citation>
    <scope>NUCLEOTIDE SEQUENCE [LARGE SCALE GENOMIC DNA]</scope>
    <source>
        <strain evidence="4">CCUG 62982</strain>
    </source>
</reference>
<dbReference type="PANTHER" id="PTHR43377">
    <property type="entry name" value="BILIVERDIN REDUCTASE A"/>
    <property type="match status" value="1"/>
</dbReference>
<evidence type="ECO:0000259" key="1">
    <source>
        <dbReference type="Pfam" id="PF01408"/>
    </source>
</evidence>
<evidence type="ECO:0000313" key="4">
    <source>
        <dbReference type="Proteomes" id="UP001596977"/>
    </source>
</evidence>
<dbReference type="SUPFAM" id="SSF55347">
    <property type="entry name" value="Glyceraldehyde-3-phosphate dehydrogenase-like, C-terminal domain"/>
    <property type="match status" value="1"/>
</dbReference>
<sequence length="313" mass="34112">MKIALAGAGAFGEKHLDGLKNIDGVEVVSVVGRRLEPTQAVAAKYGIPHATTELSEALEQPGLDAVILCTPTQMHAAQAIQCMDAGKHVQVEIPLCDSLADGEAVLKKSQETGLVCMAGHTRRFNPSHQYIHDKIVAGDIAVQQMDVQTYFFRRKNMNAKGEPRSWTDHLLWHHAAHTVDLFAYQAGPIVAANAVQGPIHPELGIAMDMSIQLKAESGAICTLSLSFNNDGPLGTFFRYICDNGTWIARYDDLVTGKEEPVDLSRVAVSNNGIELQDREFIAAIREGREPNSSVAQVMPCYRILDALEKQLEG</sequence>
<dbReference type="EMBL" id="JBHTJG010000002">
    <property type="protein sequence ID" value="MFD0945895.1"/>
    <property type="molecule type" value="Genomic_DNA"/>
</dbReference>
<dbReference type="InterPro" id="IPR000683">
    <property type="entry name" value="Gfo/Idh/MocA-like_OxRdtase_N"/>
</dbReference>
<dbReference type="InterPro" id="IPR051450">
    <property type="entry name" value="Gfo/Idh/MocA_Oxidoreductases"/>
</dbReference>
<dbReference type="Gene3D" id="3.30.360.10">
    <property type="entry name" value="Dihydrodipicolinate Reductase, domain 2"/>
    <property type="match status" value="1"/>
</dbReference>
<dbReference type="InterPro" id="IPR045560">
    <property type="entry name" value="LigC_C"/>
</dbReference>
<feature type="domain" description="Gfo/Idh/MocA-like oxidoreductase N-terminal" evidence="1">
    <location>
        <begin position="1"/>
        <end position="120"/>
    </location>
</feature>
<evidence type="ECO:0000313" key="3">
    <source>
        <dbReference type="EMBL" id="MFD0945895.1"/>
    </source>
</evidence>
<dbReference type="Pfam" id="PF19858">
    <property type="entry name" value="OxRdtase_C"/>
    <property type="match status" value="1"/>
</dbReference>
<evidence type="ECO:0000259" key="2">
    <source>
        <dbReference type="Pfam" id="PF19858"/>
    </source>
</evidence>
<gene>
    <name evidence="3" type="ORF">ACFQ1E_06050</name>
</gene>
<dbReference type="Pfam" id="PF01408">
    <property type="entry name" value="GFO_IDH_MocA"/>
    <property type="match status" value="1"/>
</dbReference>
<dbReference type="InterPro" id="IPR036291">
    <property type="entry name" value="NAD(P)-bd_dom_sf"/>
</dbReference>
<dbReference type="SUPFAM" id="SSF51735">
    <property type="entry name" value="NAD(P)-binding Rossmann-fold domains"/>
    <property type="match status" value="1"/>
</dbReference>
<dbReference type="RefSeq" id="WP_264943303.1">
    <property type="nucleotide sequence ID" value="NZ_JAPDRA010000002.1"/>
</dbReference>
<feature type="domain" description="4-carboxy-2-hydroxymuconate-6-semialdehyde dehydrogenase-like C-terminal" evidence="2">
    <location>
        <begin position="126"/>
        <end position="267"/>
    </location>
</feature>
<dbReference type="PANTHER" id="PTHR43377:SF1">
    <property type="entry name" value="BILIVERDIN REDUCTASE A"/>
    <property type="match status" value="1"/>
</dbReference>
<protein>
    <submittedName>
        <fullName evidence="3">Gfo/Idh/MocA family oxidoreductase</fullName>
    </submittedName>
</protein>
<dbReference type="Gene3D" id="3.40.50.720">
    <property type="entry name" value="NAD(P)-binding Rossmann-like Domain"/>
    <property type="match status" value="1"/>
</dbReference>